<dbReference type="SUPFAM" id="SSF88659">
    <property type="entry name" value="Sigma3 and sigma4 domains of RNA polymerase sigma factors"/>
    <property type="match status" value="1"/>
</dbReference>
<dbReference type="GO" id="GO:0016987">
    <property type="term" value="F:sigma factor activity"/>
    <property type="evidence" value="ECO:0007669"/>
    <property type="project" value="UniProtKB-KW"/>
</dbReference>
<feature type="domain" description="RNA polymerase sigma-70 region 2" evidence="5">
    <location>
        <begin position="42"/>
        <end position="108"/>
    </location>
</feature>
<dbReference type="PANTHER" id="PTHR43133:SF62">
    <property type="entry name" value="RNA POLYMERASE SIGMA FACTOR SIGZ"/>
    <property type="match status" value="1"/>
</dbReference>
<dbReference type="Pfam" id="PF08281">
    <property type="entry name" value="Sigma70_r4_2"/>
    <property type="match status" value="1"/>
</dbReference>
<comment type="similarity">
    <text evidence="1">Belongs to the sigma-70 factor family. ECF subfamily.</text>
</comment>
<evidence type="ECO:0000259" key="5">
    <source>
        <dbReference type="Pfam" id="PF04542"/>
    </source>
</evidence>
<evidence type="ECO:0000256" key="3">
    <source>
        <dbReference type="ARBA" id="ARBA00023082"/>
    </source>
</evidence>
<comment type="caution">
    <text evidence="7">The sequence shown here is derived from an EMBL/GenBank/DDBJ whole genome shotgun (WGS) entry which is preliminary data.</text>
</comment>
<reference evidence="7 8" key="1">
    <citation type="submission" date="2019-02" db="EMBL/GenBank/DDBJ databases">
        <title>Deep-cultivation of Planctomycetes and their phenomic and genomic characterization uncovers novel biology.</title>
        <authorList>
            <person name="Wiegand S."/>
            <person name="Jogler M."/>
            <person name="Boedeker C."/>
            <person name="Pinto D."/>
            <person name="Vollmers J."/>
            <person name="Rivas-Marin E."/>
            <person name="Kohn T."/>
            <person name="Peeters S.H."/>
            <person name="Heuer A."/>
            <person name="Rast P."/>
            <person name="Oberbeckmann S."/>
            <person name="Bunk B."/>
            <person name="Jeske O."/>
            <person name="Meyerdierks A."/>
            <person name="Storesund J.E."/>
            <person name="Kallscheuer N."/>
            <person name="Luecker S."/>
            <person name="Lage O.M."/>
            <person name="Pohl T."/>
            <person name="Merkel B.J."/>
            <person name="Hornburger P."/>
            <person name="Mueller R.-W."/>
            <person name="Bruemmer F."/>
            <person name="Labrenz M."/>
            <person name="Spormann A.M."/>
            <person name="Op Den Camp H."/>
            <person name="Overmann J."/>
            <person name="Amann R."/>
            <person name="Jetten M.S.M."/>
            <person name="Mascher T."/>
            <person name="Medema M.H."/>
            <person name="Devos D.P."/>
            <person name="Kaster A.-K."/>
            <person name="Ovreas L."/>
            <person name="Rohde M."/>
            <person name="Galperin M.Y."/>
            <person name="Jogler C."/>
        </authorList>
    </citation>
    <scope>NUCLEOTIDE SEQUENCE [LARGE SCALE GENOMIC DNA]</scope>
    <source>
        <strain evidence="7 8">Mal64</strain>
    </source>
</reference>
<dbReference type="EMBL" id="SJPQ01000001">
    <property type="protein sequence ID" value="TWT89964.1"/>
    <property type="molecule type" value="Genomic_DNA"/>
</dbReference>
<dbReference type="AlphaFoldDB" id="A0A5C5ZR41"/>
<evidence type="ECO:0000256" key="1">
    <source>
        <dbReference type="ARBA" id="ARBA00010641"/>
    </source>
</evidence>
<evidence type="ECO:0000256" key="4">
    <source>
        <dbReference type="ARBA" id="ARBA00023163"/>
    </source>
</evidence>
<dbReference type="NCBIfam" id="TIGR02937">
    <property type="entry name" value="sigma70-ECF"/>
    <property type="match status" value="1"/>
</dbReference>
<dbReference type="OrthoDB" id="9784272at2"/>
<keyword evidence="3" id="KW-0731">Sigma factor</keyword>
<keyword evidence="8" id="KW-1185">Reference proteome</keyword>
<feature type="domain" description="RNA polymerase sigma factor 70 region 4 type 2" evidence="6">
    <location>
        <begin position="147"/>
        <end position="198"/>
    </location>
</feature>
<dbReference type="CDD" id="cd06171">
    <property type="entry name" value="Sigma70_r4"/>
    <property type="match status" value="1"/>
</dbReference>
<dbReference type="InterPro" id="IPR036388">
    <property type="entry name" value="WH-like_DNA-bd_sf"/>
</dbReference>
<evidence type="ECO:0000313" key="8">
    <source>
        <dbReference type="Proteomes" id="UP000315440"/>
    </source>
</evidence>
<proteinExistence type="inferred from homology"/>
<dbReference type="SUPFAM" id="SSF88946">
    <property type="entry name" value="Sigma2 domain of RNA polymerase sigma factors"/>
    <property type="match status" value="1"/>
</dbReference>
<sequence>MADPIPTSCAATSTGLVDDEALSDNRLMAGVCEGQQDALATLYDRHSGMVYGLCLRVLGNTADAEGLVSDVFLEIWRKPHGFDPERGRFRSYLLTMARSRSIDRIRSVTKRSEKTHEAGVNHQAFAESQQSLGSPASQAIAEEHGRVIQEALGRLDPEQRTALQMAFYEGLTHREIAERLEAPLGTVKTRIRRGLQRMRGALDALGRVDGLQ</sequence>
<gene>
    <name evidence="7" type="primary">sigK</name>
    <name evidence="7" type="ORF">Mal64_03460</name>
</gene>
<dbReference type="InterPro" id="IPR014284">
    <property type="entry name" value="RNA_pol_sigma-70_dom"/>
</dbReference>
<dbReference type="InterPro" id="IPR039425">
    <property type="entry name" value="RNA_pol_sigma-70-like"/>
</dbReference>
<dbReference type="InterPro" id="IPR013324">
    <property type="entry name" value="RNA_pol_sigma_r3/r4-like"/>
</dbReference>
<dbReference type="Pfam" id="PF04542">
    <property type="entry name" value="Sigma70_r2"/>
    <property type="match status" value="1"/>
</dbReference>
<keyword evidence="2" id="KW-0805">Transcription regulation</keyword>
<dbReference type="Gene3D" id="1.10.10.10">
    <property type="entry name" value="Winged helix-like DNA-binding domain superfamily/Winged helix DNA-binding domain"/>
    <property type="match status" value="1"/>
</dbReference>
<keyword evidence="4" id="KW-0804">Transcription</keyword>
<dbReference type="InterPro" id="IPR007627">
    <property type="entry name" value="RNA_pol_sigma70_r2"/>
</dbReference>
<dbReference type="InterPro" id="IPR013249">
    <property type="entry name" value="RNA_pol_sigma70_r4_t2"/>
</dbReference>
<evidence type="ECO:0000256" key="2">
    <source>
        <dbReference type="ARBA" id="ARBA00023015"/>
    </source>
</evidence>
<dbReference type="PANTHER" id="PTHR43133">
    <property type="entry name" value="RNA POLYMERASE ECF-TYPE SIGMA FACTO"/>
    <property type="match status" value="1"/>
</dbReference>
<protein>
    <submittedName>
        <fullName evidence="7">ECF RNA polymerase sigma factor SigK</fullName>
    </submittedName>
</protein>
<dbReference type="RefSeq" id="WP_146396120.1">
    <property type="nucleotide sequence ID" value="NZ_SJPQ01000001.1"/>
</dbReference>
<evidence type="ECO:0000259" key="6">
    <source>
        <dbReference type="Pfam" id="PF08281"/>
    </source>
</evidence>
<dbReference type="GO" id="GO:0003677">
    <property type="term" value="F:DNA binding"/>
    <property type="evidence" value="ECO:0007669"/>
    <property type="project" value="InterPro"/>
</dbReference>
<dbReference type="InterPro" id="IPR013325">
    <property type="entry name" value="RNA_pol_sigma_r2"/>
</dbReference>
<organism evidence="7 8">
    <name type="scientific">Pseudobythopirellula maris</name>
    <dbReference type="NCBI Taxonomy" id="2527991"/>
    <lineage>
        <taxon>Bacteria</taxon>
        <taxon>Pseudomonadati</taxon>
        <taxon>Planctomycetota</taxon>
        <taxon>Planctomycetia</taxon>
        <taxon>Pirellulales</taxon>
        <taxon>Lacipirellulaceae</taxon>
        <taxon>Pseudobythopirellula</taxon>
    </lineage>
</organism>
<evidence type="ECO:0000313" key="7">
    <source>
        <dbReference type="EMBL" id="TWT89964.1"/>
    </source>
</evidence>
<dbReference type="Gene3D" id="1.10.1740.10">
    <property type="match status" value="1"/>
</dbReference>
<name>A0A5C5ZR41_9BACT</name>
<accession>A0A5C5ZR41</accession>
<dbReference type="Proteomes" id="UP000315440">
    <property type="component" value="Unassembled WGS sequence"/>
</dbReference>
<dbReference type="GO" id="GO:0006352">
    <property type="term" value="P:DNA-templated transcription initiation"/>
    <property type="evidence" value="ECO:0007669"/>
    <property type="project" value="InterPro"/>
</dbReference>